<feature type="compositionally biased region" description="Low complexity" evidence="1">
    <location>
        <begin position="154"/>
        <end position="163"/>
    </location>
</feature>
<feature type="compositionally biased region" description="Basic and acidic residues" evidence="1">
    <location>
        <begin position="79"/>
        <end position="93"/>
    </location>
</feature>
<feature type="compositionally biased region" description="Gly residues" evidence="1">
    <location>
        <begin position="134"/>
        <end position="144"/>
    </location>
</feature>
<accession>A0A147B8A5</accession>
<reference evidence="2" key="1">
    <citation type="submission" date="2016-03" db="EMBL/GenBank/DDBJ databases">
        <title>Gut transcriptome analysis on engorged females of Ornithodoros mimon (Acari: Argasidae) and phylogenetic inferences of soft ticks.</title>
        <authorList>
            <person name="Landulfo G.A."/>
            <person name="Giovanni D."/>
            <person name="Carvalho E."/>
            <person name="Junqueira-de-Azevedo I."/>
            <person name="Patane J."/>
            <person name="Mendoca R."/>
            <person name="Barros-Battesti D."/>
        </authorList>
    </citation>
    <scope>NUCLEOTIDE SEQUENCE</scope>
    <source>
        <strain evidence="2">Females</strain>
        <tissue evidence="2">Gut</tissue>
    </source>
</reference>
<feature type="non-terminal residue" evidence="2">
    <location>
        <position position="200"/>
    </location>
</feature>
<feature type="compositionally biased region" description="Basic and acidic residues" evidence="1">
    <location>
        <begin position="28"/>
        <end position="40"/>
    </location>
</feature>
<feature type="region of interest" description="Disordered" evidence="1">
    <location>
        <begin position="1"/>
        <end position="200"/>
    </location>
</feature>
<evidence type="ECO:0000256" key="1">
    <source>
        <dbReference type="SAM" id="MobiDB-lite"/>
    </source>
</evidence>
<sequence length="200" mass="21526">HPDPEAEAKRIHHEEEARLLKPPIVTRPDPRPEPRPEPQREPSVPSEPESRADPYPTESPSKRSYHGSRLPKMVPVDTPAERSRDDSHGEHHNSTKGGRGEEEEGAQNSLSGFSDVTAVTPQEENKPMGFAGLKLGGSPVGGGNRSPHVRHGTGSQRRGGSSRPPVAQAFEEEESATEGQRKKRKLVPLDDDGSAAAAGG</sequence>
<organism evidence="2">
    <name type="scientific">Alectorobius mimon</name>
    <dbReference type="NCBI Taxonomy" id="360319"/>
    <lineage>
        <taxon>Eukaryota</taxon>
        <taxon>Metazoa</taxon>
        <taxon>Ecdysozoa</taxon>
        <taxon>Arthropoda</taxon>
        <taxon>Chelicerata</taxon>
        <taxon>Arachnida</taxon>
        <taxon>Acari</taxon>
        <taxon>Parasitiformes</taxon>
        <taxon>Ixodida</taxon>
        <taxon>Ixodoidea</taxon>
        <taxon>Argasidae</taxon>
        <taxon>Ornithodorinae</taxon>
        <taxon>Alectorobius</taxon>
    </lineage>
</organism>
<proteinExistence type="predicted"/>
<dbReference type="AlphaFoldDB" id="A0A147B8A5"/>
<dbReference type="EMBL" id="GEIB01001090">
    <property type="protein sequence ID" value="JAR87001.1"/>
    <property type="molecule type" value="Transcribed_RNA"/>
</dbReference>
<feature type="compositionally biased region" description="Basic and acidic residues" evidence="1">
    <location>
        <begin position="1"/>
        <end position="19"/>
    </location>
</feature>
<protein>
    <submittedName>
        <fullName evidence="2">Uncharacterized protein</fullName>
    </submittedName>
</protein>
<feature type="non-terminal residue" evidence="2">
    <location>
        <position position="1"/>
    </location>
</feature>
<evidence type="ECO:0000313" key="2">
    <source>
        <dbReference type="EMBL" id="JAR87001.1"/>
    </source>
</evidence>
<name>A0A147B8A5_9ACAR</name>
<feature type="compositionally biased region" description="Polar residues" evidence="1">
    <location>
        <begin position="106"/>
        <end position="122"/>
    </location>
</feature>